<sequence length="243" mass="26921">MRTRKRKSVVEEVENPEKSRLENIQKKDFIVVQFPDKMALTLDMNAVTTTKKWDVDDGVSYGESLAAGDQIVVRHSRKMDAKLQSSKAKVMIITASKNEAEGLRKPLDEQARKAIKIAPKKPSGPLSPPKIQNERDFKSELVCESADGQHVDEDEAWVSESAGVGKTERSASPQLQLAQTLDRPYCSLVQGTTLWICSWVVDLGFRRPWEAVSLLTLSIRRFSSTARSSSSSISNGNVSSQVG</sequence>
<protein>
    <submittedName>
        <fullName evidence="1">Uncharacterized protein</fullName>
    </submittedName>
</protein>
<reference evidence="1 2" key="1">
    <citation type="journal article" date="2016" name="Nat. Commun.">
        <title>Extremotolerant tardigrade genome and improved radiotolerance of human cultured cells by tardigrade-unique protein.</title>
        <authorList>
            <person name="Hashimoto T."/>
            <person name="Horikawa D.D."/>
            <person name="Saito Y."/>
            <person name="Kuwahara H."/>
            <person name="Kozuka-Hata H."/>
            <person name="Shin-I T."/>
            <person name="Minakuchi Y."/>
            <person name="Ohishi K."/>
            <person name="Motoyama A."/>
            <person name="Aizu T."/>
            <person name="Enomoto A."/>
            <person name="Kondo K."/>
            <person name="Tanaka S."/>
            <person name="Hara Y."/>
            <person name="Koshikawa S."/>
            <person name="Sagara H."/>
            <person name="Miura T."/>
            <person name="Yokobori S."/>
            <person name="Miyagawa K."/>
            <person name="Suzuki Y."/>
            <person name="Kubo T."/>
            <person name="Oyama M."/>
            <person name="Kohara Y."/>
            <person name="Fujiyama A."/>
            <person name="Arakawa K."/>
            <person name="Katayama T."/>
            <person name="Toyoda A."/>
            <person name="Kunieda T."/>
        </authorList>
    </citation>
    <scope>NUCLEOTIDE SEQUENCE [LARGE SCALE GENOMIC DNA]</scope>
    <source>
        <strain evidence="1 2">YOKOZUNA-1</strain>
    </source>
</reference>
<accession>A0A1D1UTG4</accession>
<evidence type="ECO:0000313" key="1">
    <source>
        <dbReference type="EMBL" id="GAU89663.1"/>
    </source>
</evidence>
<comment type="caution">
    <text evidence="1">The sequence shown here is derived from an EMBL/GenBank/DDBJ whole genome shotgun (WGS) entry which is preliminary data.</text>
</comment>
<evidence type="ECO:0000313" key="2">
    <source>
        <dbReference type="Proteomes" id="UP000186922"/>
    </source>
</evidence>
<organism evidence="1 2">
    <name type="scientific">Ramazzottius varieornatus</name>
    <name type="common">Water bear</name>
    <name type="synonym">Tardigrade</name>
    <dbReference type="NCBI Taxonomy" id="947166"/>
    <lineage>
        <taxon>Eukaryota</taxon>
        <taxon>Metazoa</taxon>
        <taxon>Ecdysozoa</taxon>
        <taxon>Tardigrada</taxon>
        <taxon>Eutardigrada</taxon>
        <taxon>Parachela</taxon>
        <taxon>Hypsibioidea</taxon>
        <taxon>Ramazzottiidae</taxon>
        <taxon>Ramazzottius</taxon>
    </lineage>
</organism>
<proteinExistence type="predicted"/>
<dbReference type="EMBL" id="BDGG01000001">
    <property type="protein sequence ID" value="GAU89663.1"/>
    <property type="molecule type" value="Genomic_DNA"/>
</dbReference>
<gene>
    <name evidence="1" type="primary">RvY_02190</name>
    <name evidence="1" type="synonym">RvY_02190.1</name>
    <name evidence="1" type="ORF">RvY_02190-1</name>
</gene>
<name>A0A1D1UTG4_RAMVA</name>
<dbReference type="AlphaFoldDB" id="A0A1D1UTG4"/>
<dbReference type="Proteomes" id="UP000186922">
    <property type="component" value="Unassembled WGS sequence"/>
</dbReference>
<keyword evidence="2" id="KW-1185">Reference proteome</keyword>